<gene>
    <name evidence="1" type="ORF">J2Z82_001357</name>
</gene>
<protein>
    <submittedName>
        <fullName evidence="1">Enterochelin esterase-like enzyme</fullName>
    </submittedName>
</protein>
<dbReference type="PANTHER" id="PTHR48098:SF3">
    <property type="entry name" value="IRON(III) ENTEROBACTIN ESTERASE"/>
    <property type="match status" value="1"/>
</dbReference>
<reference evidence="1 2" key="1">
    <citation type="submission" date="2021-03" db="EMBL/GenBank/DDBJ databases">
        <title>Genomic Encyclopedia of Type Strains, Phase IV (KMG-IV): sequencing the most valuable type-strain genomes for metagenomic binning, comparative biology and taxonomic classification.</title>
        <authorList>
            <person name="Goeker M."/>
        </authorList>
    </citation>
    <scope>NUCLEOTIDE SEQUENCE [LARGE SCALE GENOMIC DNA]</scope>
    <source>
        <strain evidence="1 2">DSM 21085</strain>
    </source>
</reference>
<dbReference type="SUPFAM" id="SSF53474">
    <property type="entry name" value="alpha/beta-Hydrolases"/>
    <property type="match status" value="1"/>
</dbReference>
<dbReference type="InterPro" id="IPR050583">
    <property type="entry name" value="Mycobacterial_A85_antigen"/>
</dbReference>
<sequence>MGINKKFKKSNFLNKDIEYYVLRSNTTIEEAYLLYVHDGGDYLELGELEKSYQKLLQHDYNRARKLVFVLISPGSSSERWNSYHRRGKDFDNYIDFMNQELIPEVEQELSDSGIKIVKRGMLGDSLAGNISLNIAVSKPRLWTHLLLQSAAISKHDIESLSDMQQVNWNIYQTVGLYEDEFISPITDEKLYILSRNRELYSAFLALKIHKIRYIECKEHHLWDFWRRDLPNVLHYFTYHS</sequence>
<dbReference type="Gene3D" id="3.40.50.1820">
    <property type="entry name" value="alpha/beta hydrolase"/>
    <property type="match status" value="1"/>
</dbReference>
<dbReference type="InterPro" id="IPR000801">
    <property type="entry name" value="Esterase-like"/>
</dbReference>
<name>A0ABS4HC02_9BACI</name>
<dbReference type="Proteomes" id="UP001519328">
    <property type="component" value="Unassembled WGS sequence"/>
</dbReference>
<accession>A0ABS4HC02</accession>
<dbReference type="PANTHER" id="PTHR48098">
    <property type="entry name" value="ENTEROCHELIN ESTERASE-RELATED"/>
    <property type="match status" value="1"/>
</dbReference>
<evidence type="ECO:0000313" key="1">
    <source>
        <dbReference type="EMBL" id="MBP1948421.1"/>
    </source>
</evidence>
<dbReference type="Pfam" id="PF00756">
    <property type="entry name" value="Esterase"/>
    <property type="match status" value="1"/>
</dbReference>
<dbReference type="RefSeq" id="WP_209479981.1">
    <property type="nucleotide sequence ID" value="NZ_JAGGKK010000005.1"/>
</dbReference>
<proteinExistence type="predicted"/>
<dbReference type="EMBL" id="JAGGKK010000005">
    <property type="protein sequence ID" value="MBP1948421.1"/>
    <property type="molecule type" value="Genomic_DNA"/>
</dbReference>
<comment type="caution">
    <text evidence="1">The sequence shown here is derived from an EMBL/GenBank/DDBJ whole genome shotgun (WGS) entry which is preliminary data.</text>
</comment>
<dbReference type="InterPro" id="IPR029058">
    <property type="entry name" value="AB_hydrolase_fold"/>
</dbReference>
<keyword evidence="2" id="KW-1185">Reference proteome</keyword>
<evidence type="ECO:0000313" key="2">
    <source>
        <dbReference type="Proteomes" id="UP001519328"/>
    </source>
</evidence>
<organism evidence="1 2">
    <name type="scientific">Virgibacillus litoralis</name>
    <dbReference type="NCBI Taxonomy" id="578221"/>
    <lineage>
        <taxon>Bacteria</taxon>
        <taxon>Bacillati</taxon>
        <taxon>Bacillota</taxon>
        <taxon>Bacilli</taxon>
        <taxon>Bacillales</taxon>
        <taxon>Bacillaceae</taxon>
        <taxon>Virgibacillus</taxon>
    </lineage>
</organism>